<accession>A0A6A6G956</accession>
<protein>
    <submittedName>
        <fullName evidence="2">Uncharacterized protein</fullName>
    </submittedName>
</protein>
<name>A0A6A6G956_9PEZI</name>
<feature type="compositionally biased region" description="Pro residues" evidence="1">
    <location>
        <begin position="67"/>
        <end position="90"/>
    </location>
</feature>
<evidence type="ECO:0000313" key="3">
    <source>
        <dbReference type="Proteomes" id="UP000799538"/>
    </source>
</evidence>
<keyword evidence="3" id="KW-1185">Reference proteome</keyword>
<dbReference type="Proteomes" id="UP000799538">
    <property type="component" value="Unassembled WGS sequence"/>
</dbReference>
<evidence type="ECO:0000256" key="1">
    <source>
        <dbReference type="SAM" id="MobiDB-lite"/>
    </source>
</evidence>
<gene>
    <name evidence="2" type="ORF">BDZ85DRAFT_137563</name>
</gene>
<proteinExistence type="predicted"/>
<sequence>MPTSILALSNQLPRDACAKSSPAESAHVITSCLLPRSHHLPFTIHHHHSIPPSPSCSLSPSPFPLPCPVPNPRDPPCPFPSPPTGHPRPPSLKLSSPRPAPAHQNGECLPTRPDACPAPRPLGGKGGGKVKHRRIELLLLAGWPVGWPGARTPADRGKPHWTVSRRIECPVEFDE</sequence>
<dbReference type="EMBL" id="ML992509">
    <property type="protein sequence ID" value="KAF2222129.1"/>
    <property type="molecule type" value="Genomic_DNA"/>
</dbReference>
<feature type="region of interest" description="Disordered" evidence="1">
    <location>
        <begin position="67"/>
        <end position="129"/>
    </location>
</feature>
<dbReference type="AlphaFoldDB" id="A0A6A6G956"/>
<organism evidence="2 3">
    <name type="scientific">Elsinoe ampelina</name>
    <dbReference type="NCBI Taxonomy" id="302913"/>
    <lineage>
        <taxon>Eukaryota</taxon>
        <taxon>Fungi</taxon>
        <taxon>Dikarya</taxon>
        <taxon>Ascomycota</taxon>
        <taxon>Pezizomycotina</taxon>
        <taxon>Dothideomycetes</taxon>
        <taxon>Dothideomycetidae</taxon>
        <taxon>Myriangiales</taxon>
        <taxon>Elsinoaceae</taxon>
        <taxon>Elsinoe</taxon>
    </lineage>
</organism>
<evidence type="ECO:0000313" key="2">
    <source>
        <dbReference type="EMBL" id="KAF2222129.1"/>
    </source>
</evidence>
<reference evidence="3" key="1">
    <citation type="journal article" date="2020" name="Stud. Mycol.">
        <title>101 Dothideomycetes genomes: A test case for predicting lifestyles and emergence of pathogens.</title>
        <authorList>
            <person name="Haridas S."/>
            <person name="Albert R."/>
            <person name="Binder M."/>
            <person name="Bloem J."/>
            <person name="LaButti K."/>
            <person name="Salamov A."/>
            <person name="Andreopoulos B."/>
            <person name="Baker S."/>
            <person name="Barry K."/>
            <person name="Bills G."/>
            <person name="Bluhm B."/>
            <person name="Cannon C."/>
            <person name="Castanera R."/>
            <person name="Culley D."/>
            <person name="Daum C."/>
            <person name="Ezra D."/>
            <person name="Gonzalez J."/>
            <person name="Henrissat B."/>
            <person name="Kuo A."/>
            <person name="Liang C."/>
            <person name="Lipzen A."/>
            <person name="Lutzoni F."/>
            <person name="Magnuson J."/>
            <person name="Mondo S."/>
            <person name="Nolan M."/>
            <person name="Ohm R."/>
            <person name="Pangilinan J."/>
            <person name="Park H.-J."/>
            <person name="Ramirez L."/>
            <person name="Alfaro M."/>
            <person name="Sun H."/>
            <person name="Tritt A."/>
            <person name="Yoshinaga Y."/>
            <person name="Zwiers L.-H."/>
            <person name="Turgeon B."/>
            <person name="Goodwin S."/>
            <person name="Spatafora J."/>
            <person name="Crous P."/>
            <person name="Grigoriev I."/>
        </authorList>
    </citation>
    <scope>NUCLEOTIDE SEQUENCE [LARGE SCALE GENOMIC DNA]</scope>
    <source>
        <strain evidence="3">CECT 20119</strain>
    </source>
</reference>